<reference evidence="3" key="2">
    <citation type="submission" date="2010-04" db="EMBL/GenBank/DDBJ databases">
        <title>Genome sequence of Salinibacter ruber M8.</title>
        <authorList>
            <consortium name="Genoscope"/>
        </authorList>
    </citation>
    <scope>NUCLEOTIDE SEQUENCE [LARGE SCALE GENOMIC DNA]</scope>
    <source>
        <strain evidence="3">M8</strain>
    </source>
</reference>
<evidence type="ECO:0000313" key="3">
    <source>
        <dbReference type="Proteomes" id="UP000000933"/>
    </source>
</evidence>
<dbReference type="Proteomes" id="UP000000933">
    <property type="component" value="Chromosome"/>
</dbReference>
<feature type="region of interest" description="Disordered" evidence="1">
    <location>
        <begin position="349"/>
        <end position="368"/>
    </location>
</feature>
<proteinExistence type="predicted"/>
<accession>D5H4I5</accession>
<dbReference type="HOGENOM" id="CLU_893981_0_0_10"/>
<organism evidence="2 3">
    <name type="scientific">Salinibacter ruber (strain M8)</name>
    <dbReference type="NCBI Taxonomy" id="761659"/>
    <lineage>
        <taxon>Bacteria</taxon>
        <taxon>Pseudomonadati</taxon>
        <taxon>Rhodothermota</taxon>
        <taxon>Rhodothermia</taxon>
        <taxon>Rhodothermales</taxon>
        <taxon>Salinibacteraceae</taxon>
        <taxon>Salinibacter</taxon>
    </lineage>
</organism>
<sequence length="368" mass="40186">MLLLPVEEIYFISRFARVSAPLRCARNDSSVPFVCGLPGGRRRGPKGGHAFPIQPPEVQDARSAPLRSAPYIDMRPVLPSDTSLVMTCVRSSLLATLLVGGLLWAGCASDSASNSEPTVSPTDTIAPETRADSVAYRLLQAHGIDAWASSPYLRFNFGIETPGGAQTIARHLWNRDTGAYRMEWSAGPDSSYVALVNVRDPQEGRLSGTVYLNGSELTGAAAETAREEAYGRFVNDTYWLLAPLKAFDPGVNRTYVPDSSTAEHDVIQLTFDDVGRTPGDRYWLYVSTETGRLDRWAYHLQGMPEDAPPQFYDWTQYRELSAADGTVRLASRKEAIGAEQALLTNQLALPESPPEGAFSNPEPMLGGE</sequence>
<evidence type="ECO:0000313" key="2">
    <source>
        <dbReference type="EMBL" id="CBH22940.1"/>
    </source>
</evidence>
<dbReference type="EMBL" id="FP565814">
    <property type="protein sequence ID" value="CBH22940.1"/>
    <property type="molecule type" value="Genomic_DNA"/>
</dbReference>
<reference evidence="2 3" key="1">
    <citation type="journal article" date="2010" name="ISME J.">
        <title>Fine-scale evolution: genomic, phenotypic and ecological differentiation in two coexisting Salinibacter ruber strains.</title>
        <authorList>
            <person name="Pena A."/>
            <person name="Teeling H."/>
            <person name="Huerta-Cepas J."/>
            <person name="Santos F."/>
            <person name="Yarza P."/>
            <person name="Brito-Echeverria J."/>
            <person name="Lucio M."/>
            <person name="Schmitt-Kopplin P."/>
            <person name="Meseguer I."/>
            <person name="Schenowitz C."/>
            <person name="Dossat C."/>
            <person name="Barbe V."/>
            <person name="Dopazo J."/>
            <person name="Rossello-Mora R."/>
            <person name="Schuler M."/>
            <person name="Glockner F.O."/>
            <person name="Amann R."/>
            <person name="Gabaldon T."/>
            <person name="Anton J."/>
        </authorList>
    </citation>
    <scope>NUCLEOTIDE SEQUENCE [LARGE SCALE GENOMIC DNA]</scope>
    <source>
        <strain evidence="2 3">M8</strain>
    </source>
</reference>
<name>D5H4I5_SALRM</name>
<evidence type="ECO:0000256" key="1">
    <source>
        <dbReference type="SAM" id="MobiDB-lite"/>
    </source>
</evidence>
<gene>
    <name evidence="2" type="ordered locus">SRM_00019</name>
</gene>
<dbReference type="KEGG" id="srm:SRM_00019"/>
<protein>
    <submittedName>
        <fullName evidence="2">Uncharacterized protein</fullName>
    </submittedName>
</protein>
<dbReference type="AlphaFoldDB" id="D5H4I5"/>